<geneLocation type="plasmid" evidence="2 3">
    <name>pRLO149_94</name>
</geneLocation>
<keyword evidence="3" id="KW-1185">Reference proteome</keyword>
<dbReference type="GO" id="GO:0046872">
    <property type="term" value="F:metal ion binding"/>
    <property type="evidence" value="ECO:0007669"/>
    <property type="project" value="InterPro"/>
</dbReference>
<dbReference type="AlphaFoldDB" id="F7ZM77"/>
<accession>F7ZM77</accession>
<reference evidence="2 3" key="1">
    <citation type="journal article" date="2011" name="BMC Genomics">
        <title>Comparative genome analysis and genome-guided physiological analysis of Roseobacter litoralis.</title>
        <authorList>
            <person name="Kalhoefer D."/>
            <person name="Thole S."/>
            <person name="Voget S."/>
            <person name="Lehmann R."/>
            <person name="Liesegang H."/>
            <person name="Wollher A."/>
            <person name="Daniel R."/>
            <person name="Simon M."/>
            <person name="Brinkhoff T."/>
        </authorList>
    </citation>
    <scope>NUCLEOTIDE SEQUENCE [LARGE SCALE GENOMIC DNA]</scope>
    <source>
        <strain evidence="3">ATCC 49566 / DSM 6996 / JCM 21268 / NBRC 15278 / OCh 149</strain>
    </source>
</reference>
<dbReference type="InterPro" id="IPR006158">
    <property type="entry name" value="Cobalamin-bd"/>
</dbReference>
<dbReference type="RefSeq" id="WP_013984623.1">
    <property type="nucleotide sequence ID" value="NC_015741.1"/>
</dbReference>
<dbReference type="GO" id="GO:0031419">
    <property type="term" value="F:cobalamin binding"/>
    <property type="evidence" value="ECO:0007669"/>
    <property type="project" value="InterPro"/>
</dbReference>
<dbReference type="HOGENOM" id="CLU_066634_3_0_5"/>
<proteinExistence type="predicted"/>
<dbReference type="OrthoDB" id="5498228at2"/>
<dbReference type="InterPro" id="IPR036724">
    <property type="entry name" value="Cobalamin-bd_sf"/>
</dbReference>
<name>F7ZM77_ROSLO</name>
<evidence type="ECO:0000259" key="1">
    <source>
        <dbReference type="Pfam" id="PF02310"/>
    </source>
</evidence>
<protein>
    <submittedName>
        <fullName evidence="2">Transcriptional regulator PpaA</fullName>
    </submittedName>
</protein>
<dbReference type="SUPFAM" id="SSF52242">
    <property type="entry name" value="Cobalamin (vitamin B12)-binding domain"/>
    <property type="match status" value="1"/>
</dbReference>
<organism evidence="2 3">
    <name type="scientific">Roseobacter litoralis (strain ATCC 49566 / DSM 6996 / JCM 21268 / NBRC 15278 / OCh 149)</name>
    <dbReference type="NCBI Taxonomy" id="391595"/>
    <lineage>
        <taxon>Bacteria</taxon>
        <taxon>Pseudomonadati</taxon>
        <taxon>Pseudomonadota</taxon>
        <taxon>Alphaproteobacteria</taxon>
        <taxon>Rhodobacterales</taxon>
        <taxon>Roseobacteraceae</taxon>
        <taxon>Roseobacter</taxon>
    </lineage>
</organism>
<keyword evidence="2" id="KW-0614">Plasmid</keyword>
<dbReference type="Proteomes" id="UP000001353">
    <property type="component" value="Plasmid pRLO149_94"/>
</dbReference>
<sequence>MSTDDQADPRGVMRNRPDNVDVLASTVISVLRDRQAVSCEGLRQFVLDQTLSRVLSKKHFAPDVILAELRGYRLSVDAIIDLYVPATARLLGEQWVDDKISFADVTIGTMRLQALLADASGASHVDHKVGAVRLNALVVIPQNEQHFLGASVVAAQLRRLGCEVAMSYDEDHGALTVRLINDVPDLILITCGRRETLTSVANTIQIIRKAVGSDPMLAVGGACQVNKKRVKELTGADIVTSVAEEAVAHCLKHVNSTSTS</sequence>
<dbReference type="KEGG" id="rli:RLO149_p940690"/>
<dbReference type="Gene3D" id="3.40.50.280">
    <property type="entry name" value="Cobalamin-binding domain"/>
    <property type="match status" value="1"/>
</dbReference>
<dbReference type="EMBL" id="CP002624">
    <property type="protein sequence ID" value="AEI96414.1"/>
    <property type="molecule type" value="Genomic_DNA"/>
</dbReference>
<gene>
    <name evidence="2" type="ordered locus">RLO149_p940690</name>
</gene>
<dbReference type="Pfam" id="PF02310">
    <property type="entry name" value="B12-binding"/>
    <property type="match status" value="1"/>
</dbReference>
<evidence type="ECO:0000313" key="2">
    <source>
        <dbReference type="EMBL" id="AEI96414.1"/>
    </source>
</evidence>
<feature type="domain" description="B12-binding" evidence="1">
    <location>
        <begin position="141"/>
        <end position="250"/>
    </location>
</feature>
<evidence type="ECO:0000313" key="3">
    <source>
        <dbReference type="Proteomes" id="UP000001353"/>
    </source>
</evidence>